<dbReference type="EMBL" id="FOVI01000015">
    <property type="protein sequence ID" value="SFN95681.1"/>
    <property type="molecule type" value="Genomic_DNA"/>
</dbReference>
<gene>
    <name evidence="2" type="ORF">SAMN05421741_1155</name>
</gene>
<dbReference type="SUPFAM" id="SSF117892">
    <property type="entry name" value="Band 7/SPFH domain"/>
    <property type="match status" value="1"/>
</dbReference>
<keyword evidence="3" id="KW-1185">Reference proteome</keyword>
<sequence length="337" mass="38136">MFKKFFNKQLASVIEWNNPDVNTLLYKFPSTHNEIKDASKLIVAPGQACVLVYEGRITDVLTQPDIYNLATDNHPFITSLLKIRQNFESEHKLKIYFFRTAEIVNQYWGTASPIKYVDASYNLPVELGLNGNFSYKISQPLFLFTDIIGSQDVFTISAMKQVILERIINQLRTLFAQNKYAYNEIDSQLTAIEDEVVTKISSDFESLGLQITDFNITGTVFDEATVERIGRIADITTDTTAAAQAGLSYTEMEKLRALRDAARNEGGLAGMGAQLGVGMEIGKLFTTEKDQFTQKITEENSDAFEKLQKLKILVDEQIITQEEFNDLKKQILSNFKL</sequence>
<dbReference type="CDD" id="cd03408">
    <property type="entry name" value="SPFH_like_u1"/>
    <property type="match status" value="1"/>
</dbReference>
<dbReference type="Pfam" id="PF13421">
    <property type="entry name" value="Band_7_1"/>
    <property type="match status" value="1"/>
</dbReference>
<dbReference type="RefSeq" id="WP_091523947.1">
    <property type="nucleotide sequence ID" value="NZ_FOVI01000015.1"/>
</dbReference>
<keyword evidence="2" id="KW-0378">Hydrolase</keyword>
<feature type="domain" description="SPFH" evidence="1">
    <location>
        <begin position="26"/>
        <end position="221"/>
    </location>
</feature>
<keyword evidence="2" id="KW-0645">Protease</keyword>
<name>A0A1I5DA42_9FLAO</name>
<dbReference type="AlphaFoldDB" id="A0A1I5DA42"/>
<evidence type="ECO:0000313" key="2">
    <source>
        <dbReference type="EMBL" id="SFN95681.1"/>
    </source>
</evidence>
<dbReference type="GO" id="GO:0006508">
    <property type="term" value="P:proteolysis"/>
    <property type="evidence" value="ECO:0007669"/>
    <property type="project" value="UniProtKB-KW"/>
</dbReference>
<organism evidence="2 3">
    <name type="scientific">Paenimyroides ummariense</name>
    <dbReference type="NCBI Taxonomy" id="913024"/>
    <lineage>
        <taxon>Bacteria</taxon>
        <taxon>Pseudomonadati</taxon>
        <taxon>Bacteroidota</taxon>
        <taxon>Flavobacteriia</taxon>
        <taxon>Flavobacteriales</taxon>
        <taxon>Flavobacteriaceae</taxon>
        <taxon>Paenimyroides</taxon>
    </lineage>
</organism>
<proteinExistence type="predicted"/>
<evidence type="ECO:0000313" key="3">
    <source>
        <dbReference type="Proteomes" id="UP000199036"/>
    </source>
</evidence>
<dbReference type="STRING" id="913024.SAMN05421741_1155"/>
<reference evidence="3" key="1">
    <citation type="submission" date="2016-10" db="EMBL/GenBank/DDBJ databases">
        <authorList>
            <person name="Varghese N."/>
            <person name="Submissions S."/>
        </authorList>
    </citation>
    <scope>NUCLEOTIDE SEQUENCE [LARGE SCALE GENOMIC DNA]</scope>
    <source>
        <strain evidence="3">DS-12</strain>
    </source>
</reference>
<dbReference type="Proteomes" id="UP000199036">
    <property type="component" value="Unassembled WGS sequence"/>
</dbReference>
<protein>
    <submittedName>
        <fullName evidence="2">Membrane protease subunit, stomatin/prohibitin family, contains C-terminal Zn-ribbon domain</fullName>
    </submittedName>
</protein>
<evidence type="ECO:0000259" key="1">
    <source>
        <dbReference type="Pfam" id="PF13421"/>
    </source>
</evidence>
<dbReference type="PANTHER" id="PTHR37826">
    <property type="entry name" value="FLOTILLIN BAND_7_5 DOMAIN PROTEIN"/>
    <property type="match status" value="1"/>
</dbReference>
<accession>A0A1I5DA42</accession>
<dbReference type="GO" id="GO:0008233">
    <property type="term" value="F:peptidase activity"/>
    <property type="evidence" value="ECO:0007669"/>
    <property type="project" value="UniProtKB-KW"/>
</dbReference>
<dbReference type="InterPro" id="IPR036013">
    <property type="entry name" value="Band_7/SPFH_dom_sf"/>
</dbReference>
<dbReference type="PANTHER" id="PTHR37826:SF2">
    <property type="entry name" value="ZINC-RIBBON DOMAIN-CONTAINING PROTEIN"/>
    <property type="match status" value="1"/>
</dbReference>
<dbReference type="OrthoDB" id="9764015at2"/>
<dbReference type="InterPro" id="IPR033880">
    <property type="entry name" value="SPFH_YdjI"/>
</dbReference>